<reference evidence="18 19" key="1">
    <citation type="submission" date="2017-11" db="EMBL/GenBank/DDBJ databases">
        <title>De novo assembly and phasing of dikaryotic genomes from two isolates of Puccinia coronata f. sp. avenae, the causal agent of oat crown rust.</title>
        <authorList>
            <person name="Miller M.E."/>
            <person name="Zhang Y."/>
            <person name="Omidvar V."/>
            <person name="Sperschneider J."/>
            <person name="Schwessinger B."/>
            <person name="Raley C."/>
            <person name="Palmer J.M."/>
            <person name="Garnica D."/>
            <person name="Upadhyaya N."/>
            <person name="Rathjen J."/>
            <person name="Taylor J.M."/>
            <person name="Park R.F."/>
            <person name="Dodds P.N."/>
            <person name="Hirsch C.D."/>
            <person name="Kianian S.F."/>
            <person name="Figueroa M."/>
        </authorList>
    </citation>
    <scope>NUCLEOTIDE SEQUENCE [LARGE SCALE GENOMIC DNA]</scope>
    <source>
        <strain evidence="17">12NC29</strain>
        <strain evidence="16">12SD80</strain>
    </source>
</reference>
<name>A0A2N5VT42_9BASI</name>
<comment type="cofactor">
    <cofactor evidence="1">
        <name>Zn(2+)</name>
        <dbReference type="ChEBI" id="CHEBI:29105"/>
    </cofactor>
</comment>
<evidence type="ECO:0000256" key="2">
    <source>
        <dbReference type="ARBA" id="ARBA00004123"/>
    </source>
</evidence>
<protein>
    <recommendedName>
        <fullName evidence="15">Deacetylase sirtuin-type domain-containing protein</fullName>
    </recommendedName>
</protein>
<evidence type="ECO:0000259" key="15">
    <source>
        <dbReference type="PROSITE" id="PS50305"/>
    </source>
</evidence>
<keyword evidence="8 13" id="KW-0862">Zinc</keyword>
<feature type="region of interest" description="Disordered" evidence="14">
    <location>
        <begin position="523"/>
        <end position="639"/>
    </location>
</feature>
<dbReference type="EMBL" id="PGCI01000146">
    <property type="protein sequence ID" value="PLW37227.1"/>
    <property type="molecule type" value="Genomic_DNA"/>
</dbReference>
<comment type="similarity">
    <text evidence="4">Belongs to the sirtuin family. Class I subfamily.</text>
</comment>
<evidence type="ECO:0000256" key="10">
    <source>
        <dbReference type="ARBA" id="ARBA00023027"/>
    </source>
</evidence>
<proteinExistence type="inferred from homology"/>
<dbReference type="PANTHER" id="PTHR11085">
    <property type="entry name" value="NAD-DEPENDENT PROTEIN DEACYLASE SIRTUIN-5, MITOCHONDRIAL-RELATED"/>
    <property type="match status" value="1"/>
</dbReference>
<comment type="caution">
    <text evidence="17">The sequence shown here is derived from an EMBL/GenBank/DDBJ whole genome shotgun (WGS) entry which is preliminary data.</text>
</comment>
<dbReference type="PROSITE" id="PS50305">
    <property type="entry name" value="SIRTUIN"/>
    <property type="match status" value="1"/>
</dbReference>
<dbReference type="GO" id="GO:0046872">
    <property type="term" value="F:metal ion binding"/>
    <property type="evidence" value="ECO:0007669"/>
    <property type="project" value="UniProtKB-KW"/>
</dbReference>
<keyword evidence="11" id="KW-0804">Transcription</keyword>
<dbReference type="Gene3D" id="3.30.1600.10">
    <property type="entry name" value="SIR2/SIRT2 'Small Domain"/>
    <property type="match status" value="1"/>
</dbReference>
<dbReference type="Pfam" id="PF04574">
    <property type="entry name" value="DUF592"/>
    <property type="match status" value="1"/>
</dbReference>
<feature type="binding site" evidence="13">
    <location>
        <position position="267"/>
    </location>
    <ligand>
        <name>Zn(2+)</name>
        <dbReference type="ChEBI" id="CHEBI:29105"/>
    </ligand>
</feature>
<keyword evidence="5" id="KW-0678">Repressor</keyword>
<feature type="active site" description="Proton acceptor" evidence="13">
    <location>
        <position position="256"/>
    </location>
</feature>
<feature type="domain" description="Deacetylase sirtuin-type" evidence="15">
    <location>
        <begin position="106"/>
        <end position="444"/>
    </location>
</feature>
<evidence type="ECO:0000313" key="17">
    <source>
        <dbReference type="EMBL" id="PLW53156.1"/>
    </source>
</evidence>
<comment type="subcellular location">
    <subcellularLocation>
        <location evidence="3">Mitochondrion</location>
    </subcellularLocation>
    <subcellularLocation>
        <location evidence="2">Nucleus</location>
    </subcellularLocation>
</comment>
<keyword evidence="12" id="KW-0539">Nucleus</keyword>
<evidence type="ECO:0000256" key="5">
    <source>
        <dbReference type="ARBA" id="ARBA00022491"/>
    </source>
</evidence>
<dbReference type="Pfam" id="PF02146">
    <property type="entry name" value="SIR2"/>
    <property type="match status" value="2"/>
</dbReference>
<feature type="binding site" evidence="13">
    <location>
        <position position="288"/>
    </location>
    <ligand>
        <name>Zn(2+)</name>
        <dbReference type="ChEBI" id="CHEBI:29105"/>
    </ligand>
</feature>
<dbReference type="Proteomes" id="UP000235388">
    <property type="component" value="Unassembled WGS sequence"/>
</dbReference>
<evidence type="ECO:0000313" key="18">
    <source>
        <dbReference type="Proteomes" id="UP000235388"/>
    </source>
</evidence>
<sequence>MSTHSDSPSSSSSPSEVIHPDQMMDWKEWEGHMAKIQSHGLTRFLKRYVDTKRMDIKKFLVNLELTITIAFNEQSSDEDQAPNLHKIQALVTLENSILKFLKTRRKLPEYNTIDDAVSLIQRAQNIVILTGAGISTSSGIPDFRSENGLYAQLENYEGLDDPHDMFDLRFFKSNPLPFYKFLMTIFPFSSTTTSSTITNGPKKRSASSPVAKTINPSDSHRFIKLVESNSKLLRNYTQNIDTLETRAGVKNLIQCHGSFAKFTCLKCRAKYPASQFEDLIAQGQVILCPTCDKLKTMEASKPTSKKRRKMDVYKFDDASSGDDGPDMDWVELGLMKPDITFFGEDLPDEFDEAIEKDRLVCDLMIVIGTSLKIAPVSEIIKFVPAEVPQILINRDPIYHGKRKTSRAPGEGQFEYEGDEFEFDICLFGQSDLILRELARRLGPAWPLDHTANLAGASPPQSGSLSDALPGPNELKQDTLASKEKQAIPFTPFGKHINHIWFFPGANTSHSWFERWRILEQAGANPHGDAQELSSSDEFHSPQLTKKEILSPAREDEAAKEKLEGSNTSDQQVQGAEPSKHLDISDHNARRVDYPSIEKAGGVAPVDLPGSKQADLKSEAVDTSKVKEIGPSIQQSLPQE</sequence>
<dbReference type="GO" id="GO:0070403">
    <property type="term" value="F:NAD+ binding"/>
    <property type="evidence" value="ECO:0007669"/>
    <property type="project" value="InterPro"/>
</dbReference>
<dbReference type="OrthoDB" id="420264at2759"/>
<evidence type="ECO:0000256" key="7">
    <source>
        <dbReference type="ARBA" id="ARBA00022723"/>
    </source>
</evidence>
<keyword evidence="10" id="KW-0520">NAD</keyword>
<evidence type="ECO:0000256" key="13">
    <source>
        <dbReference type="PROSITE-ProRule" id="PRU00236"/>
    </source>
</evidence>
<evidence type="ECO:0000256" key="6">
    <source>
        <dbReference type="ARBA" id="ARBA00022679"/>
    </source>
</evidence>
<keyword evidence="18" id="KW-1185">Reference proteome</keyword>
<dbReference type="Proteomes" id="UP000235392">
    <property type="component" value="Unassembled WGS sequence"/>
</dbReference>
<keyword evidence="9" id="KW-0805">Transcription regulation</keyword>
<dbReference type="PANTHER" id="PTHR11085:SF9">
    <property type="entry name" value="NAD-DEPENDENT PROTEIN DEACETYLASE SIRTUIN-1"/>
    <property type="match status" value="1"/>
</dbReference>
<dbReference type="InterPro" id="IPR026591">
    <property type="entry name" value="Sirtuin_cat_small_dom_sf"/>
</dbReference>
<evidence type="ECO:0000256" key="8">
    <source>
        <dbReference type="ARBA" id="ARBA00022833"/>
    </source>
</evidence>
<dbReference type="Gene3D" id="3.40.50.1220">
    <property type="entry name" value="TPP-binding domain"/>
    <property type="match status" value="1"/>
</dbReference>
<evidence type="ECO:0000256" key="9">
    <source>
        <dbReference type="ARBA" id="ARBA00023015"/>
    </source>
</evidence>
<dbReference type="InterPro" id="IPR029035">
    <property type="entry name" value="DHS-like_NAD/FAD-binding_dom"/>
</dbReference>
<dbReference type="InterPro" id="IPR050134">
    <property type="entry name" value="NAD-dep_sirtuin_deacylases"/>
</dbReference>
<dbReference type="GO" id="GO:0005634">
    <property type="term" value="C:nucleus"/>
    <property type="evidence" value="ECO:0007669"/>
    <property type="project" value="UniProtKB-SubCell"/>
</dbReference>
<feature type="compositionally biased region" description="Basic and acidic residues" evidence="14">
    <location>
        <begin position="613"/>
        <end position="627"/>
    </location>
</feature>
<evidence type="ECO:0000256" key="14">
    <source>
        <dbReference type="SAM" id="MobiDB-lite"/>
    </source>
</evidence>
<gene>
    <name evidence="17" type="ORF">PCANC_11326</name>
    <name evidence="16" type="ORF">PCASD_15362</name>
</gene>
<accession>A0A2N5VT42</accession>
<dbReference type="EMBL" id="PGCJ01000067">
    <property type="protein sequence ID" value="PLW53156.1"/>
    <property type="molecule type" value="Genomic_DNA"/>
</dbReference>
<feature type="region of interest" description="Disordered" evidence="14">
    <location>
        <begin position="452"/>
        <end position="474"/>
    </location>
</feature>
<evidence type="ECO:0000256" key="4">
    <source>
        <dbReference type="ARBA" id="ARBA00006924"/>
    </source>
</evidence>
<feature type="binding site" evidence="13">
    <location>
        <position position="291"/>
    </location>
    <ligand>
        <name>Zn(2+)</name>
        <dbReference type="ChEBI" id="CHEBI:29105"/>
    </ligand>
</feature>
<dbReference type="AlphaFoldDB" id="A0A2N5VT42"/>
<dbReference type="STRING" id="200324.A0A2N5VT42"/>
<dbReference type="SUPFAM" id="SSF52467">
    <property type="entry name" value="DHS-like NAD/FAD-binding domain"/>
    <property type="match status" value="1"/>
</dbReference>
<organism evidence="17 18">
    <name type="scientific">Puccinia coronata f. sp. avenae</name>
    <dbReference type="NCBI Taxonomy" id="200324"/>
    <lineage>
        <taxon>Eukaryota</taxon>
        <taxon>Fungi</taxon>
        <taxon>Dikarya</taxon>
        <taxon>Basidiomycota</taxon>
        <taxon>Pucciniomycotina</taxon>
        <taxon>Pucciniomycetes</taxon>
        <taxon>Pucciniales</taxon>
        <taxon>Pucciniaceae</taxon>
        <taxon>Puccinia</taxon>
    </lineage>
</organism>
<dbReference type="GO" id="GO:0005739">
    <property type="term" value="C:mitochondrion"/>
    <property type="evidence" value="ECO:0007669"/>
    <property type="project" value="UniProtKB-SubCell"/>
</dbReference>
<evidence type="ECO:0000256" key="11">
    <source>
        <dbReference type="ARBA" id="ARBA00023163"/>
    </source>
</evidence>
<evidence type="ECO:0000313" key="16">
    <source>
        <dbReference type="EMBL" id="PLW37227.1"/>
    </source>
</evidence>
<feature type="binding site" evidence="13">
    <location>
        <position position="264"/>
    </location>
    <ligand>
        <name>Zn(2+)</name>
        <dbReference type="ChEBI" id="CHEBI:29105"/>
    </ligand>
</feature>
<evidence type="ECO:0000256" key="1">
    <source>
        <dbReference type="ARBA" id="ARBA00001947"/>
    </source>
</evidence>
<dbReference type="InterPro" id="IPR003000">
    <property type="entry name" value="Sirtuin"/>
</dbReference>
<dbReference type="GO" id="GO:0046970">
    <property type="term" value="F:histone H4K16 deacetylase activity, NAD-dependent"/>
    <property type="evidence" value="ECO:0007669"/>
    <property type="project" value="TreeGrafter"/>
</dbReference>
<feature type="compositionally biased region" description="Basic and acidic residues" evidence="14">
    <location>
        <begin position="577"/>
        <end position="592"/>
    </location>
</feature>
<keyword evidence="7 13" id="KW-0479">Metal-binding</keyword>
<dbReference type="InterPro" id="IPR007654">
    <property type="entry name" value="NAD-dep_histone_deAcase_SIR2_N"/>
</dbReference>
<feature type="compositionally biased region" description="Basic and acidic residues" evidence="14">
    <location>
        <begin position="536"/>
        <end position="563"/>
    </location>
</feature>
<evidence type="ECO:0000256" key="12">
    <source>
        <dbReference type="ARBA" id="ARBA00023242"/>
    </source>
</evidence>
<evidence type="ECO:0000256" key="3">
    <source>
        <dbReference type="ARBA" id="ARBA00004173"/>
    </source>
</evidence>
<feature type="compositionally biased region" description="Polar residues" evidence="14">
    <location>
        <begin position="564"/>
        <end position="573"/>
    </location>
</feature>
<evidence type="ECO:0000313" key="19">
    <source>
        <dbReference type="Proteomes" id="UP000235392"/>
    </source>
</evidence>
<dbReference type="InterPro" id="IPR026590">
    <property type="entry name" value="Ssirtuin_cat_dom"/>
</dbReference>
<keyword evidence="6" id="KW-0808">Transferase</keyword>